<dbReference type="InterPro" id="IPR046928">
    <property type="entry name" value="SDO1/SBDS_C"/>
</dbReference>
<protein>
    <recommendedName>
        <fullName evidence="4">Ribosome maturation protein SBDS</fullName>
    </recommendedName>
</protein>
<dbReference type="Gene3D" id="3.30.70.240">
    <property type="match status" value="1"/>
</dbReference>
<reference evidence="15" key="1">
    <citation type="submission" date="2016-11" db="UniProtKB">
        <authorList>
            <consortium name="WormBaseParasite"/>
        </authorList>
    </citation>
    <scope>IDENTIFICATION</scope>
</reference>
<dbReference type="SMR" id="A0A1I7SQ30"/>
<keyword evidence="5" id="KW-0963">Cytoplasm</keyword>
<dbReference type="InterPro" id="IPR039100">
    <property type="entry name" value="Sdo1/SBDS-like"/>
</dbReference>
<evidence type="ECO:0000313" key="12">
    <source>
        <dbReference type="EMBL" id="CAD5222238.1"/>
    </source>
</evidence>
<dbReference type="InterPro" id="IPR037188">
    <property type="entry name" value="Sdo1/SBDS_central_sf"/>
</dbReference>
<evidence type="ECO:0000256" key="4">
    <source>
        <dbReference type="ARBA" id="ARBA00014814"/>
    </source>
</evidence>
<keyword evidence="7" id="KW-0539">Nucleus</keyword>
<evidence type="ECO:0000256" key="5">
    <source>
        <dbReference type="ARBA" id="ARBA00022490"/>
    </source>
</evidence>
<accession>A0A1I7SQ30</accession>
<feature type="domain" description="Ribosome maturation protein SDO1/SBDS central" evidence="10">
    <location>
        <begin position="108"/>
        <end position="169"/>
    </location>
</feature>
<evidence type="ECO:0000313" key="13">
    <source>
        <dbReference type="Proteomes" id="UP000095284"/>
    </source>
</evidence>
<dbReference type="InterPro" id="IPR002140">
    <property type="entry name" value="Sdo1/SBDS"/>
</dbReference>
<dbReference type="PANTHER" id="PTHR10927">
    <property type="entry name" value="RIBOSOME MATURATION PROTEIN SBDS"/>
    <property type="match status" value="1"/>
</dbReference>
<dbReference type="WBParaSite" id="BXY_1517500.1">
    <property type="protein sequence ID" value="BXY_1517500.1"/>
    <property type="gene ID" value="BXY_1517500"/>
</dbReference>
<evidence type="ECO:0000313" key="14">
    <source>
        <dbReference type="Proteomes" id="UP000659654"/>
    </source>
</evidence>
<dbReference type="GO" id="GO:0042256">
    <property type="term" value="P:cytosolic ribosome assembly"/>
    <property type="evidence" value="ECO:0007669"/>
    <property type="project" value="InterPro"/>
</dbReference>
<dbReference type="PANTHER" id="PTHR10927:SF1">
    <property type="entry name" value="RIBOSOME MATURATION PROTEIN SBDS"/>
    <property type="match status" value="1"/>
</dbReference>
<dbReference type="InterPro" id="IPR018978">
    <property type="entry name" value="SDO1/SBDS_central"/>
</dbReference>
<dbReference type="InterPro" id="IPR036786">
    <property type="entry name" value="Ribosome_mat_SBDS_N_sf"/>
</dbReference>
<dbReference type="SUPFAM" id="SSF109728">
    <property type="entry name" value="Hypothetical protein AF0491, middle domain"/>
    <property type="match status" value="1"/>
</dbReference>
<dbReference type="Pfam" id="PF09377">
    <property type="entry name" value="SBDS_domain_II"/>
    <property type="match status" value="1"/>
</dbReference>
<comment type="similarity">
    <text evidence="3">Belongs to the SDO1/SBDS family.</text>
</comment>
<dbReference type="InterPro" id="IPR019783">
    <property type="entry name" value="SDO1/SBDS_N"/>
</dbReference>
<comment type="subcellular location">
    <subcellularLocation>
        <location evidence="2">Cytoplasm</location>
    </subcellularLocation>
    <subcellularLocation>
        <location evidence="1">Nucleus</location>
    </subcellularLocation>
</comment>
<dbReference type="PROSITE" id="PS01267">
    <property type="entry name" value="UPF0023"/>
    <property type="match status" value="1"/>
</dbReference>
<reference evidence="12" key="2">
    <citation type="submission" date="2020-09" db="EMBL/GenBank/DDBJ databases">
        <authorList>
            <person name="Kikuchi T."/>
        </authorList>
    </citation>
    <scope>NUCLEOTIDE SEQUENCE</scope>
    <source>
        <strain evidence="12">Ka4C1</strain>
    </source>
</reference>
<dbReference type="Proteomes" id="UP000095284">
    <property type="component" value="Unplaced"/>
</dbReference>
<evidence type="ECO:0000259" key="9">
    <source>
        <dbReference type="Pfam" id="PF01172"/>
    </source>
</evidence>
<dbReference type="Gene3D" id="1.10.10.900">
    <property type="entry name" value="SBDS protein C-terminal domain, subdomain 1"/>
    <property type="match status" value="1"/>
</dbReference>
<dbReference type="Pfam" id="PF01172">
    <property type="entry name" value="SBDS_N"/>
    <property type="match status" value="1"/>
</dbReference>
<dbReference type="Proteomes" id="UP000582659">
    <property type="component" value="Unassembled WGS sequence"/>
</dbReference>
<dbReference type="EMBL" id="CAJFDI010000003">
    <property type="protein sequence ID" value="CAD5222238.1"/>
    <property type="molecule type" value="Genomic_DNA"/>
</dbReference>
<evidence type="ECO:0000256" key="1">
    <source>
        <dbReference type="ARBA" id="ARBA00004123"/>
    </source>
</evidence>
<evidence type="ECO:0000256" key="3">
    <source>
        <dbReference type="ARBA" id="ARBA00007433"/>
    </source>
</evidence>
<keyword evidence="14" id="KW-1185">Reference proteome</keyword>
<dbReference type="GO" id="GO:0005634">
    <property type="term" value="C:nucleus"/>
    <property type="evidence" value="ECO:0007669"/>
    <property type="project" value="UniProtKB-SubCell"/>
</dbReference>
<dbReference type="InterPro" id="IPR018023">
    <property type="entry name" value="Ribosome_mat_SBDS_CS"/>
</dbReference>
<name>A0A1I7SQ30_BURXY</name>
<evidence type="ECO:0000259" key="10">
    <source>
        <dbReference type="Pfam" id="PF09377"/>
    </source>
</evidence>
<dbReference type="eggNOG" id="KOG2917">
    <property type="taxonomic scope" value="Eukaryota"/>
</dbReference>
<keyword evidence="6" id="KW-0690">Ribosome biogenesis</keyword>
<dbReference type="NCBIfam" id="TIGR00291">
    <property type="entry name" value="RNA_SBDS"/>
    <property type="match status" value="1"/>
</dbReference>
<gene>
    <name evidence="12" type="ORF">BXYJ_LOCUS7206</name>
</gene>
<dbReference type="OrthoDB" id="10253092at2759"/>
<dbReference type="Proteomes" id="UP000659654">
    <property type="component" value="Unassembled WGS sequence"/>
</dbReference>
<dbReference type="SUPFAM" id="SSF89895">
    <property type="entry name" value="FYSH domain"/>
    <property type="match status" value="1"/>
</dbReference>
<dbReference type="AlphaFoldDB" id="A0A1I7SQ30"/>
<feature type="domain" description="Ribosome maturation protein SDO1/SBDS N-terminal" evidence="9">
    <location>
        <begin position="13"/>
        <end position="100"/>
    </location>
</feature>
<evidence type="ECO:0000256" key="2">
    <source>
        <dbReference type="ARBA" id="ARBA00004496"/>
    </source>
</evidence>
<sequence>MIKTPTNVRLLTNVAVVRLKRCGKRFEIACYKNKVLNWRNGTEKNIDEVLQKEVVFTNVQKGEVAKKDDLQKAFETTDHLQVCKIILEKGDLQVGEKERQHTTEATYKEIATLISQMTINTETKKPYPIPVIEKALKENHFTIKQNRQAKQQALEGITKLKQTMDIDRAKMRIRISIKHKEAKNAHVKLKTMFDKVEVEDWEGGDLEMVGLVDPGKYKELVDLARLDKKNPGEVELLSLKVVNDEEVEIS</sequence>
<dbReference type="GO" id="GO:0005737">
    <property type="term" value="C:cytoplasm"/>
    <property type="evidence" value="ECO:0007669"/>
    <property type="project" value="UniProtKB-SubCell"/>
</dbReference>
<dbReference type="Pfam" id="PF20268">
    <property type="entry name" value="SBDS_C"/>
    <property type="match status" value="1"/>
</dbReference>
<dbReference type="EMBL" id="CAJFCV020000003">
    <property type="protein sequence ID" value="CAG9109541.1"/>
    <property type="molecule type" value="Genomic_DNA"/>
</dbReference>
<evidence type="ECO:0000256" key="8">
    <source>
        <dbReference type="ARBA" id="ARBA00049708"/>
    </source>
</evidence>
<evidence type="ECO:0000256" key="7">
    <source>
        <dbReference type="ARBA" id="ARBA00023242"/>
    </source>
</evidence>
<dbReference type="Gene3D" id="3.30.1250.10">
    <property type="entry name" value="Ribosome maturation protein SBDS, N-terminal domain"/>
    <property type="match status" value="1"/>
</dbReference>
<evidence type="ECO:0000313" key="15">
    <source>
        <dbReference type="WBParaSite" id="BXY_1517500.1"/>
    </source>
</evidence>
<comment type="subunit">
    <text evidence="8">Associates with the 60S ribosomal subunit.</text>
</comment>
<evidence type="ECO:0000256" key="6">
    <source>
        <dbReference type="ARBA" id="ARBA00022517"/>
    </source>
</evidence>
<organism evidence="13 15">
    <name type="scientific">Bursaphelenchus xylophilus</name>
    <name type="common">Pinewood nematode worm</name>
    <name type="synonym">Aphelenchoides xylophilus</name>
    <dbReference type="NCBI Taxonomy" id="6326"/>
    <lineage>
        <taxon>Eukaryota</taxon>
        <taxon>Metazoa</taxon>
        <taxon>Ecdysozoa</taxon>
        <taxon>Nematoda</taxon>
        <taxon>Chromadorea</taxon>
        <taxon>Rhabditida</taxon>
        <taxon>Tylenchina</taxon>
        <taxon>Tylenchomorpha</taxon>
        <taxon>Aphelenchoidea</taxon>
        <taxon>Aphelenchoididae</taxon>
        <taxon>Bursaphelenchus</taxon>
    </lineage>
</organism>
<feature type="domain" description="Ribosome maturation protein SDO1/SBDS C-terminal" evidence="11">
    <location>
        <begin position="171"/>
        <end position="239"/>
    </location>
</feature>
<evidence type="ECO:0000259" key="11">
    <source>
        <dbReference type="Pfam" id="PF20268"/>
    </source>
</evidence>
<proteinExistence type="inferred from homology"/>